<gene>
    <name evidence="2" type="ORF">RE476_10300</name>
</gene>
<accession>A0AA51UEJ4</accession>
<feature type="domain" description="NurA" evidence="1">
    <location>
        <begin position="77"/>
        <end position="395"/>
    </location>
</feature>
<evidence type="ECO:0000259" key="1">
    <source>
        <dbReference type="SMART" id="SM00933"/>
    </source>
</evidence>
<dbReference type="InterPro" id="IPR018977">
    <property type="entry name" value="NurA_domain"/>
</dbReference>
<dbReference type="RefSeq" id="WP_309307555.1">
    <property type="nucleotide sequence ID" value="NZ_CP133594.1"/>
</dbReference>
<dbReference type="SMART" id="SM00933">
    <property type="entry name" value="NurA"/>
    <property type="match status" value="1"/>
</dbReference>
<dbReference type="KEGG" id="mmav:RE476_10300"/>
<evidence type="ECO:0000313" key="2">
    <source>
        <dbReference type="EMBL" id="WMW21764.1"/>
    </source>
</evidence>
<organism evidence="2 3">
    <name type="scientific">Methanolobus mangrovi</name>
    <dbReference type="NCBI Taxonomy" id="3072977"/>
    <lineage>
        <taxon>Archaea</taxon>
        <taxon>Methanobacteriati</taxon>
        <taxon>Methanobacteriota</taxon>
        <taxon>Stenosarchaea group</taxon>
        <taxon>Methanomicrobia</taxon>
        <taxon>Methanosarcinales</taxon>
        <taxon>Methanosarcinaceae</taxon>
        <taxon>Methanolobus</taxon>
    </lineage>
</organism>
<sequence length="424" mass="49042">MTLEPIHIKEIHEIVDRIDNCFKKDDNECDDAEKVRNILERLRKLEYDGKIVLRSIGPVRRGKASIDRMMQAEDPFPKTFSCDSGSTTAKTFDNGLYVDLCHCAMASTPTDLDTHSKRTIVAAAYTASNKVYLNTSKDWESFDNGSGRKKIIRIQPGLLNKKVTDILHDVALYLCESEHILWMLESIENEDFFIMDGPIYPKRVMYWMVVDSGDVNIRIDPSSTKIIQNYIDIMDHHIENMKPLVGFVKNPEDMQIMLALKKQDAELDLPWLVDAQFFKNALSLERSGIRKREADKYITYTNWFVQPNQFYEKMLKSTSPLVAELASGKFDSEDYALCFFMAYVPKLNTIFKIESPYGLVKNEELRNRITRKVLYDLALSGIPKTLSKADSIAKIPVSERRHIIDRFRNSKIDTTYNDTRWDEQ</sequence>
<dbReference type="AlphaFoldDB" id="A0AA51UEJ4"/>
<dbReference type="Proteomes" id="UP001183006">
    <property type="component" value="Chromosome"/>
</dbReference>
<keyword evidence="3" id="KW-1185">Reference proteome</keyword>
<evidence type="ECO:0000313" key="3">
    <source>
        <dbReference type="Proteomes" id="UP001183006"/>
    </source>
</evidence>
<proteinExistence type="predicted"/>
<dbReference type="Pfam" id="PF09376">
    <property type="entry name" value="NurA"/>
    <property type="match status" value="1"/>
</dbReference>
<dbReference type="GeneID" id="84230535"/>
<name>A0AA51UEJ4_9EURY</name>
<dbReference type="EMBL" id="CP133594">
    <property type="protein sequence ID" value="WMW21764.1"/>
    <property type="molecule type" value="Genomic_DNA"/>
</dbReference>
<protein>
    <submittedName>
        <fullName evidence="2">DNA double-strand break repair nuclease NurA</fullName>
    </submittedName>
</protein>
<reference evidence="2" key="1">
    <citation type="submission" date="2023-08" db="EMBL/GenBank/DDBJ databases">
        <title>Methanolobus mangrovi sp. nov. and Methanolobus sediminis sp. nov, two novel methylotrophic methanogens isolated from mangrove sediments in China.</title>
        <authorList>
            <person name="Zhou J."/>
        </authorList>
    </citation>
    <scope>NUCLEOTIDE SEQUENCE</scope>
    <source>
        <strain evidence="2">FTZ2</strain>
    </source>
</reference>